<accession>A0ABN0N5A7</accession>
<organism evidence="1 2">
    <name type="scientific">Pseudogulbenkiania ferrooxidans EGD-HP2</name>
    <dbReference type="NCBI Taxonomy" id="1388764"/>
    <lineage>
        <taxon>Bacteria</taxon>
        <taxon>Pseudomonadati</taxon>
        <taxon>Pseudomonadota</taxon>
        <taxon>Betaproteobacteria</taxon>
        <taxon>Neisseriales</taxon>
        <taxon>Chromobacteriaceae</taxon>
        <taxon>Pseudogulbenkiania</taxon>
    </lineage>
</organism>
<proteinExistence type="predicted"/>
<dbReference type="Proteomes" id="UP000016426">
    <property type="component" value="Unassembled WGS sequence"/>
</dbReference>
<sequence>MDGFLFFKPDNKGLADRSIRAYRDILQRFEDWLDGRDPLTIDGDRGRPGSVARASCRICIAC</sequence>
<keyword evidence="2" id="KW-1185">Reference proteome</keyword>
<evidence type="ECO:0008006" key="3">
    <source>
        <dbReference type="Google" id="ProtNLM"/>
    </source>
</evidence>
<dbReference type="EMBL" id="AVPH01000245">
    <property type="protein sequence ID" value="ERE05319.1"/>
    <property type="molecule type" value="Genomic_DNA"/>
</dbReference>
<name>A0ABN0N5A7_9NEIS</name>
<evidence type="ECO:0000313" key="2">
    <source>
        <dbReference type="Proteomes" id="UP000016426"/>
    </source>
</evidence>
<comment type="caution">
    <text evidence="1">The sequence shown here is derived from an EMBL/GenBank/DDBJ whole genome shotgun (WGS) entry which is preliminary data.</text>
</comment>
<reference evidence="1 2" key="1">
    <citation type="journal article" date="2013" name="Genome Announc.">
        <title>Genome Sequence of the Pigment-Producing Bacterium Pseudogulbenkiania ferrooxidans, Isolated from Loktak Lake.</title>
        <authorList>
            <person name="Puranik S."/>
            <person name="Talkal R."/>
            <person name="Qureshi A."/>
            <person name="Khardenavis A."/>
            <person name="Kapley A."/>
            <person name="Purohit H.J."/>
        </authorList>
    </citation>
    <scope>NUCLEOTIDE SEQUENCE [LARGE SCALE GENOMIC DNA]</scope>
    <source>
        <strain evidence="1 2">EGD-HP2</strain>
    </source>
</reference>
<evidence type="ECO:0000313" key="1">
    <source>
        <dbReference type="EMBL" id="ERE05319.1"/>
    </source>
</evidence>
<protein>
    <recommendedName>
        <fullName evidence="3">Integrase</fullName>
    </recommendedName>
</protein>
<gene>
    <name evidence="1" type="ORF">O166_10130</name>
</gene>